<evidence type="ECO:0000313" key="3">
    <source>
        <dbReference type="Proteomes" id="UP000772434"/>
    </source>
</evidence>
<evidence type="ECO:0000313" key="2">
    <source>
        <dbReference type="EMBL" id="KAF9065160.1"/>
    </source>
</evidence>
<organism evidence="2 3">
    <name type="scientific">Rhodocollybia butyracea</name>
    <dbReference type="NCBI Taxonomy" id="206335"/>
    <lineage>
        <taxon>Eukaryota</taxon>
        <taxon>Fungi</taxon>
        <taxon>Dikarya</taxon>
        <taxon>Basidiomycota</taxon>
        <taxon>Agaricomycotina</taxon>
        <taxon>Agaricomycetes</taxon>
        <taxon>Agaricomycetidae</taxon>
        <taxon>Agaricales</taxon>
        <taxon>Marasmiineae</taxon>
        <taxon>Omphalotaceae</taxon>
        <taxon>Rhodocollybia</taxon>
    </lineage>
</organism>
<keyword evidence="1" id="KW-0732">Signal</keyword>
<protein>
    <submittedName>
        <fullName evidence="2">Uncharacterized protein</fullName>
    </submittedName>
</protein>
<sequence length="98" mass="10102">MKSIIASSALVVLAVVQVALADNCNVGLIYCGSSLLGKGNYQPQIDQCIFDNHQSTQDNGASTLFQCAGGPNGVIQYLVNCGIGHCHDGGSGKNDTCV</sequence>
<proteinExistence type="predicted"/>
<comment type="caution">
    <text evidence="2">The sequence shown here is derived from an EMBL/GenBank/DDBJ whole genome shotgun (WGS) entry which is preliminary data.</text>
</comment>
<reference evidence="2" key="1">
    <citation type="submission" date="2020-11" db="EMBL/GenBank/DDBJ databases">
        <authorList>
            <consortium name="DOE Joint Genome Institute"/>
            <person name="Ahrendt S."/>
            <person name="Riley R."/>
            <person name="Andreopoulos W."/>
            <person name="Labutti K."/>
            <person name="Pangilinan J."/>
            <person name="Ruiz-Duenas F.J."/>
            <person name="Barrasa J.M."/>
            <person name="Sanchez-Garcia M."/>
            <person name="Camarero S."/>
            <person name="Miyauchi S."/>
            <person name="Serrano A."/>
            <person name="Linde D."/>
            <person name="Babiker R."/>
            <person name="Drula E."/>
            <person name="Ayuso-Fernandez I."/>
            <person name="Pacheco R."/>
            <person name="Padilla G."/>
            <person name="Ferreira P."/>
            <person name="Barriuso J."/>
            <person name="Kellner H."/>
            <person name="Castanera R."/>
            <person name="Alfaro M."/>
            <person name="Ramirez L."/>
            <person name="Pisabarro A.G."/>
            <person name="Kuo A."/>
            <person name="Tritt A."/>
            <person name="Lipzen A."/>
            <person name="He G."/>
            <person name="Yan M."/>
            <person name="Ng V."/>
            <person name="Cullen D."/>
            <person name="Martin F."/>
            <person name="Rosso M.-N."/>
            <person name="Henrissat B."/>
            <person name="Hibbett D."/>
            <person name="Martinez A.T."/>
            <person name="Grigoriev I.V."/>
        </authorList>
    </citation>
    <scope>NUCLEOTIDE SEQUENCE</scope>
    <source>
        <strain evidence="2">AH 40177</strain>
    </source>
</reference>
<accession>A0A9P5U2Z0</accession>
<dbReference type="EMBL" id="JADNRY010000108">
    <property type="protein sequence ID" value="KAF9065160.1"/>
    <property type="molecule type" value="Genomic_DNA"/>
</dbReference>
<feature type="signal peptide" evidence="1">
    <location>
        <begin position="1"/>
        <end position="21"/>
    </location>
</feature>
<keyword evidence="3" id="KW-1185">Reference proteome</keyword>
<dbReference type="Proteomes" id="UP000772434">
    <property type="component" value="Unassembled WGS sequence"/>
</dbReference>
<dbReference type="AlphaFoldDB" id="A0A9P5U2Z0"/>
<gene>
    <name evidence="2" type="ORF">BDP27DRAFT_1298418</name>
</gene>
<dbReference type="OrthoDB" id="4186099at2759"/>
<name>A0A9P5U2Z0_9AGAR</name>
<evidence type="ECO:0000256" key="1">
    <source>
        <dbReference type="SAM" id="SignalP"/>
    </source>
</evidence>
<feature type="chain" id="PRO_5040302324" evidence="1">
    <location>
        <begin position="22"/>
        <end position="98"/>
    </location>
</feature>